<dbReference type="KEGG" id="mtw:CQW49_05510"/>
<sequence>MGAPAGFDTWTQAQRDAWAAEGARAYGEREAKRAAENERRRAEIFAEQEQRVKASWPAPKPIESSLPAVARLDADLLPEAIRDYVLDVADRQQAPPDFAAIAAICGLASIIGNAARVRPKQHDDWEVVPNLWGAIIGRPSAMKSPAMRSALAPVYALQDALRKEWEAAQREADIEDALSDLDAADARKKAAKAIKAGDREEAKRLIAEHSKDDEEEAPCPRLIVNDASVEKLGELLNENPRGLLLIRDELPGFLARMESEEYQSERAFYLEAFNGDGAFTYDRIGRGTIHIASATLSMIGGVQPARIAPLVKGAITGERDDGLIQRLQLVVWPDDLSSWTWTDRSPGALARERYDQAFRDLHDFANGCAEPAVFGFTAKAQDIFRLWMTELQREARSGKLPSALESHLLKMPKTVASLALLFHLVDGGHDAIGAEATGRALDFAEYLRSHARRLYSAGAVAVENGAKLIVERRAQLPEPFTARDVQRKAWAGIADRDSVGAAIDLLLEGGYCREAPVPTSTAGGRPTTSYIWHPQLKVEG</sequence>
<dbReference type="Proteomes" id="UP000230709">
    <property type="component" value="Chromosome"/>
</dbReference>
<gene>
    <name evidence="1" type="ORF">CQW49_05510</name>
</gene>
<dbReference type="RefSeq" id="WP_003608771.1">
    <property type="nucleotide sequence ID" value="NZ_ADVE02000001.1"/>
</dbReference>
<protein>
    <submittedName>
        <fullName evidence="1">DUF3987 domain-containing protein</fullName>
    </submittedName>
</protein>
<keyword evidence="2" id="KW-1185">Reference proteome</keyword>
<dbReference type="AlphaFoldDB" id="A0A2D2CXD6"/>
<organism evidence="1 2">
    <name type="scientific">Methylosinus trichosporium (strain ATCC 35070 / NCIMB 11131 / UNIQEM 75 / OB3b)</name>
    <dbReference type="NCBI Taxonomy" id="595536"/>
    <lineage>
        <taxon>Bacteria</taxon>
        <taxon>Pseudomonadati</taxon>
        <taxon>Pseudomonadota</taxon>
        <taxon>Alphaproteobacteria</taxon>
        <taxon>Hyphomicrobiales</taxon>
        <taxon>Methylocystaceae</taxon>
        <taxon>Methylosinus</taxon>
    </lineage>
</organism>
<dbReference type="EMBL" id="CP023737">
    <property type="protein sequence ID" value="ATQ67411.1"/>
    <property type="molecule type" value="Genomic_DNA"/>
</dbReference>
<dbReference type="Pfam" id="PF13148">
    <property type="entry name" value="DUF3987"/>
    <property type="match status" value="1"/>
</dbReference>
<dbReference type="InterPro" id="IPR025048">
    <property type="entry name" value="DUF3987"/>
</dbReference>
<dbReference type="STRING" id="595536.GCA_000178815_04056"/>
<name>A0A2D2CXD6_METT3</name>
<proteinExistence type="predicted"/>
<evidence type="ECO:0000313" key="1">
    <source>
        <dbReference type="EMBL" id="ATQ67411.1"/>
    </source>
</evidence>
<evidence type="ECO:0000313" key="2">
    <source>
        <dbReference type="Proteomes" id="UP000230709"/>
    </source>
</evidence>
<accession>A0A2D2CXD6</accession>
<reference evidence="2" key="1">
    <citation type="submission" date="2017-10" db="EMBL/GenBank/DDBJ databases">
        <title>Completed PacBio SMRT sequence of Methylosinus trichosporium OB3b reveals presence of a third large plasmid.</title>
        <authorList>
            <person name="Charles T.C."/>
            <person name="Lynch M.D.J."/>
            <person name="Heil J.R."/>
            <person name="Cheng J."/>
        </authorList>
    </citation>
    <scope>NUCLEOTIDE SEQUENCE [LARGE SCALE GENOMIC DNA]</scope>
    <source>
        <strain evidence="2">OB3b</strain>
    </source>
</reference>